<dbReference type="InterPro" id="IPR036890">
    <property type="entry name" value="HATPase_C_sf"/>
</dbReference>
<name>A0A397R0I3_9MOLU</name>
<accession>A0A397R0I3</accession>
<feature type="transmembrane region" description="Helical" evidence="1">
    <location>
        <begin position="42"/>
        <end position="59"/>
    </location>
</feature>
<feature type="transmembrane region" description="Helical" evidence="1">
    <location>
        <begin position="79"/>
        <end position="98"/>
    </location>
</feature>
<dbReference type="Proteomes" id="UP000266506">
    <property type="component" value="Unassembled WGS sequence"/>
</dbReference>
<gene>
    <name evidence="2" type="ORF">EI71_01727</name>
</gene>
<dbReference type="OrthoDB" id="199946at2"/>
<dbReference type="Gene3D" id="3.30.565.10">
    <property type="entry name" value="Histidine kinase-like ATPase, C-terminal domain"/>
    <property type="match status" value="1"/>
</dbReference>
<evidence type="ECO:0000256" key="1">
    <source>
        <dbReference type="SAM" id="Phobius"/>
    </source>
</evidence>
<keyword evidence="1" id="KW-1133">Transmembrane helix</keyword>
<dbReference type="RefSeq" id="WP_119016806.1">
    <property type="nucleotide sequence ID" value="NZ_QXEV01000028.1"/>
</dbReference>
<keyword evidence="1" id="KW-0812">Transmembrane</keyword>
<reference evidence="2 3" key="1">
    <citation type="submission" date="2018-08" db="EMBL/GenBank/DDBJ databases">
        <title>Genomic Encyclopedia of Archaeal and Bacterial Type Strains, Phase II (KMG-II): from individual species to whole genera.</title>
        <authorList>
            <person name="Goeker M."/>
        </authorList>
    </citation>
    <scope>NUCLEOTIDE SEQUENCE [LARGE SCALE GENOMIC DNA]</scope>
    <source>
        <strain evidence="2 3">ATCC 27112</strain>
    </source>
</reference>
<dbReference type="AlphaFoldDB" id="A0A397R0I3"/>
<feature type="transmembrane region" description="Helical" evidence="1">
    <location>
        <begin position="12"/>
        <end position="35"/>
    </location>
</feature>
<dbReference type="GO" id="GO:0016301">
    <property type="term" value="F:kinase activity"/>
    <property type="evidence" value="ECO:0007669"/>
    <property type="project" value="UniProtKB-KW"/>
</dbReference>
<keyword evidence="2" id="KW-0808">Transferase</keyword>
<keyword evidence="3" id="KW-1185">Reference proteome</keyword>
<organism evidence="2 3">
    <name type="scientific">Anaeroplasma bactoclasticum</name>
    <dbReference type="NCBI Taxonomy" id="2088"/>
    <lineage>
        <taxon>Bacteria</taxon>
        <taxon>Bacillati</taxon>
        <taxon>Mycoplasmatota</taxon>
        <taxon>Mollicutes</taxon>
        <taxon>Anaeroplasmatales</taxon>
        <taxon>Anaeroplasmataceae</taxon>
        <taxon>Anaeroplasma</taxon>
    </lineage>
</organism>
<comment type="caution">
    <text evidence="2">The sequence shown here is derived from an EMBL/GenBank/DDBJ whole genome shotgun (WGS) entry which is preliminary data.</text>
</comment>
<dbReference type="InParanoid" id="A0A397R0I3"/>
<keyword evidence="2" id="KW-0418">Kinase</keyword>
<keyword evidence="1" id="KW-0472">Membrane</keyword>
<sequence>MIPFMDLNLFSRNILCFIYLITCFFFIVNALLSLGQKRVKDAIISSIFCIFSYIILNGIKEMNLKKNEAIFSFFNQIPVFVYVLVVIILFITNIIIIIRNFRWNYKNINQLAYKEAFDMLPAGLCYYKDDGVLILKNHMMNEIAYNITNKLLLNGIEFYDKIKDKSIYELNDMVIKFRFNEFMVDGIHVNEIIADDITELYAKTKELQKLDLETKSANLRMKQYGKNIEENIKRQERLDSKVKIHDEFNKLLLSSLNASKEEDKIKILESFQNNILVLSNDTENEAAANTLSDISVLAKLIGLEFVFVGNIKNYTEEELVLFVKSTKEIMVNSKKHGNANRIEIRISEDEKNRYIEFINDGNLPSSFVPSGGLKVIEDRVSSLNGIVEYNTKDVFKIKITLRKE</sequence>
<proteinExistence type="predicted"/>
<evidence type="ECO:0000313" key="3">
    <source>
        <dbReference type="Proteomes" id="UP000266506"/>
    </source>
</evidence>
<evidence type="ECO:0000313" key="2">
    <source>
        <dbReference type="EMBL" id="RIA64947.1"/>
    </source>
</evidence>
<dbReference type="EMBL" id="QXEV01000028">
    <property type="protein sequence ID" value="RIA64947.1"/>
    <property type="molecule type" value="Genomic_DNA"/>
</dbReference>
<protein>
    <submittedName>
        <fullName evidence="2">Signal transduction histidine kinase</fullName>
    </submittedName>
</protein>